<protein>
    <recommendedName>
        <fullName evidence="3">Secreted protein</fullName>
    </recommendedName>
</protein>
<name>A0AAV4DS64_9GAST</name>
<sequence length="141" mass="15956">MCSFNVDTWFNTSVALLCSSVGFIIQLMAFSSPNWSVATSNRVSLGLWKRCYEDMCFDYKDTEITTAGVRPGCKTQRMAPTLRRDGSRSRLGVLSPKETREVRNMYCWTRELLPSVWARLNCDTQFVSAITSRVTSSVGFP</sequence>
<keyword evidence="2" id="KW-1185">Reference proteome</keyword>
<evidence type="ECO:0008006" key="3">
    <source>
        <dbReference type="Google" id="ProtNLM"/>
    </source>
</evidence>
<comment type="caution">
    <text evidence="1">The sequence shown here is derived from an EMBL/GenBank/DDBJ whole genome shotgun (WGS) entry which is preliminary data.</text>
</comment>
<proteinExistence type="predicted"/>
<reference evidence="1 2" key="1">
    <citation type="journal article" date="2021" name="Elife">
        <title>Chloroplast acquisition without the gene transfer in kleptoplastic sea slugs, Plakobranchus ocellatus.</title>
        <authorList>
            <person name="Maeda T."/>
            <person name="Takahashi S."/>
            <person name="Yoshida T."/>
            <person name="Shimamura S."/>
            <person name="Takaki Y."/>
            <person name="Nagai Y."/>
            <person name="Toyoda A."/>
            <person name="Suzuki Y."/>
            <person name="Arimoto A."/>
            <person name="Ishii H."/>
            <person name="Satoh N."/>
            <person name="Nishiyama T."/>
            <person name="Hasebe M."/>
            <person name="Maruyama T."/>
            <person name="Minagawa J."/>
            <person name="Obokata J."/>
            <person name="Shigenobu S."/>
        </authorList>
    </citation>
    <scope>NUCLEOTIDE SEQUENCE [LARGE SCALE GENOMIC DNA]</scope>
</reference>
<dbReference type="EMBL" id="BLXT01008266">
    <property type="protein sequence ID" value="GFO47173.1"/>
    <property type="molecule type" value="Genomic_DNA"/>
</dbReference>
<dbReference type="AlphaFoldDB" id="A0AAV4DS64"/>
<organism evidence="1 2">
    <name type="scientific">Plakobranchus ocellatus</name>
    <dbReference type="NCBI Taxonomy" id="259542"/>
    <lineage>
        <taxon>Eukaryota</taxon>
        <taxon>Metazoa</taxon>
        <taxon>Spiralia</taxon>
        <taxon>Lophotrochozoa</taxon>
        <taxon>Mollusca</taxon>
        <taxon>Gastropoda</taxon>
        <taxon>Heterobranchia</taxon>
        <taxon>Euthyneura</taxon>
        <taxon>Panpulmonata</taxon>
        <taxon>Sacoglossa</taxon>
        <taxon>Placobranchoidea</taxon>
        <taxon>Plakobranchidae</taxon>
        <taxon>Plakobranchus</taxon>
    </lineage>
</organism>
<gene>
    <name evidence="1" type="ORF">PoB_007367800</name>
</gene>
<evidence type="ECO:0000313" key="2">
    <source>
        <dbReference type="Proteomes" id="UP000735302"/>
    </source>
</evidence>
<accession>A0AAV4DS64</accession>
<dbReference type="Gene3D" id="1.20.140.150">
    <property type="match status" value="1"/>
</dbReference>
<evidence type="ECO:0000313" key="1">
    <source>
        <dbReference type="EMBL" id="GFO47173.1"/>
    </source>
</evidence>
<dbReference type="Proteomes" id="UP000735302">
    <property type="component" value="Unassembled WGS sequence"/>
</dbReference>